<organism evidence="2 3">
    <name type="scientific">Candidatus Promineifilum breve</name>
    <dbReference type="NCBI Taxonomy" id="1806508"/>
    <lineage>
        <taxon>Bacteria</taxon>
        <taxon>Bacillati</taxon>
        <taxon>Chloroflexota</taxon>
        <taxon>Ardenticatenia</taxon>
        <taxon>Candidatus Promineifilales</taxon>
        <taxon>Candidatus Promineifilaceae</taxon>
        <taxon>Candidatus Promineifilum</taxon>
    </lineage>
</organism>
<feature type="domain" description="N-acetyltransferase" evidence="1">
    <location>
        <begin position="120"/>
        <end position="264"/>
    </location>
</feature>
<evidence type="ECO:0000313" key="3">
    <source>
        <dbReference type="Proteomes" id="UP000215027"/>
    </source>
</evidence>
<accession>A0A160T6K1</accession>
<evidence type="ECO:0000259" key="1">
    <source>
        <dbReference type="PROSITE" id="PS51186"/>
    </source>
</evidence>
<dbReference type="Pfam" id="PF00583">
    <property type="entry name" value="Acetyltransf_1"/>
    <property type="match status" value="1"/>
</dbReference>
<dbReference type="Proteomes" id="UP000215027">
    <property type="component" value="Chromosome II"/>
</dbReference>
<name>A0A160T6K1_9CHLR</name>
<dbReference type="GO" id="GO:0016747">
    <property type="term" value="F:acyltransferase activity, transferring groups other than amino-acyl groups"/>
    <property type="evidence" value="ECO:0007669"/>
    <property type="project" value="InterPro"/>
</dbReference>
<protein>
    <submittedName>
        <fullName evidence="2">Acyl-CoA N-acyltransferase</fullName>
    </submittedName>
</protein>
<dbReference type="PROSITE" id="PS51186">
    <property type="entry name" value="GNAT"/>
    <property type="match status" value="1"/>
</dbReference>
<sequence>MNLQEVLALYDREQRREIEYPGMSRQVLPRLVRYVRPAPGMSFVLHSDLDEGSADAAINEQLAYFAALQQPFEWKVYAHDRPADLAQRLAARGFVLEEPDAIMVLDVAAAPPALLAEPAADVRRLRDPAQLADVVAVLEPVWGEDFSWVYERMGGHMALPDYLSIFVAYVVGTAAGVGWTYYNPGHFAGLWGGSTLAAYRGRGLYTALLAARVREARARGVPYLTIDAGAMSRPIVARHGFEVITYATACEWRPVAVGLGQSTA</sequence>
<evidence type="ECO:0000313" key="2">
    <source>
        <dbReference type="EMBL" id="CUS06041.1"/>
    </source>
</evidence>
<dbReference type="EMBL" id="LN890656">
    <property type="protein sequence ID" value="CUS06041.1"/>
    <property type="molecule type" value="Genomic_DNA"/>
</dbReference>
<dbReference type="InterPro" id="IPR016181">
    <property type="entry name" value="Acyl_CoA_acyltransferase"/>
</dbReference>
<keyword evidence="3" id="KW-1185">Reference proteome</keyword>
<reference evidence="2" key="1">
    <citation type="submission" date="2016-01" db="EMBL/GenBank/DDBJ databases">
        <authorList>
            <person name="Mcilroy J.S."/>
            <person name="Karst M S."/>
            <person name="Albertsen M."/>
        </authorList>
    </citation>
    <scope>NUCLEOTIDE SEQUENCE</scope>
    <source>
        <strain evidence="2">Cfx-K</strain>
    </source>
</reference>
<dbReference type="Gene3D" id="3.40.630.30">
    <property type="match status" value="1"/>
</dbReference>
<dbReference type="OrthoDB" id="164800at2"/>
<gene>
    <name evidence="2" type="ORF">CFX0092_B0507</name>
</gene>
<dbReference type="AlphaFoldDB" id="A0A160T6K1"/>
<dbReference type="KEGG" id="pbf:CFX0092_B0507"/>
<dbReference type="SUPFAM" id="SSF55729">
    <property type="entry name" value="Acyl-CoA N-acyltransferases (Nat)"/>
    <property type="match status" value="1"/>
</dbReference>
<proteinExistence type="predicted"/>
<dbReference type="InterPro" id="IPR000182">
    <property type="entry name" value="GNAT_dom"/>
</dbReference>
<dbReference type="RefSeq" id="WP_157913351.1">
    <property type="nucleotide sequence ID" value="NZ_LN890656.1"/>
</dbReference>